<evidence type="ECO:0000313" key="2">
    <source>
        <dbReference type="Proteomes" id="UP001198983"/>
    </source>
</evidence>
<dbReference type="EMBL" id="CP081135">
    <property type="protein sequence ID" value="UEL47331.1"/>
    <property type="molecule type" value="Genomic_DNA"/>
</dbReference>
<accession>A0AAX2ZEA0</accession>
<protein>
    <submittedName>
        <fullName evidence="1">Uncharacterized protein</fullName>
    </submittedName>
</protein>
<dbReference type="AlphaFoldDB" id="A0AAX2ZEA0"/>
<name>A0AAX2ZEA0_9FIRM</name>
<dbReference type="KEGG" id="tem:JW646_17125"/>
<keyword evidence="2" id="KW-1185">Reference proteome</keyword>
<sequence>MARRKITVVCNYPTPENMEQFQNIMCDGIAKALIKSKSPEYIKALKSALEKEIREESCN</sequence>
<proteinExistence type="predicted"/>
<dbReference type="Proteomes" id="UP001198983">
    <property type="component" value="Chromosome"/>
</dbReference>
<evidence type="ECO:0000313" key="1">
    <source>
        <dbReference type="EMBL" id="UEL47331.1"/>
    </source>
</evidence>
<dbReference type="RefSeq" id="WP_228415782.1">
    <property type="nucleotide sequence ID" value="NZ_CP081135.1"/>
</dbReference>
<organism evidence="1 2">
    <name type="scientific">Terrisporobacter hibernicus</name>
    <dbReference type="NCBI Taxonomy" id="2813371"/>
    <lineage>
        <taxon>Bacteria</taxon>
        <taxon>Bacillati</taxon>
        <taxon>Bacillota</taxon>
        <taxon>Clostridia</taxon>
        <taxon>Peptostreptococcales</taxon>
        <taxon>Peptostreptococcaceae</taxon>
        <taxon>Terrisporobacter</taxon>
    </lineage>
</organism>
<gene>
    <name evidence="1" type="ORF">JW646_17125</name>
</gene>
<reference evidence="1 2" key="1">
    <citation type="journal article" date="2023" name="Int. J. Syst. Evol. Microbiol.">
        <title>Terrisporobacter hibernicus sp. nov., isolated from bovine faeces in Northern Ireland.</title>
        <authorList>
            <person name="Mitchell M."/>
            <person name="Nguyen S.V."/>
            <person name="Connor M."/>
            <person name="Fairley D.J."/>
            <person name="Donoghue O."/>
            <person name="Marshall H."/>
            <person name="Koolman L."/>
            <person name="McMullan G."/>
            <person name="Schaffer K.E."/>
            <person name="McGrath J.W."/>
            <person name="Fanning S."/>
        </authorList>
    </citation>
    <scope>NUCLEOTIDE SEQUENCE [LARGE SCALE GENOMIC DNA]</scope>
    <source>
        <strain evidence="1 2">MCA3</strain>
    </source>
</reference>